<evidence type="ECO:0000256" key="4">
    <source>
        <dbReference type="ARBA" id="ARBA00022485"/>
    </source>
</evidence>
<protein>
    <recommendedName>
        <fullName evidence="15">Threonylcarbamoyladenosine tRNA methylthiotransferase MtaB</fullName>
        <ecNumber evidence="3">2.8.4.5</ecNumber>
    </recommendedName>
    <alternativeName>
        <fullName evidence="12">tRNA-t(6)A37 methylthiotransferase</fullName>
    </alternativeName>
</protein>
<evidence type="ECO:0000256" key="14">
    <source>
        <dbReference type="ARBA" id="ARBA00061574"/>
    </source>
</evidence>
<dbReference type="Pfam" id="PF04055">
    <property type="entry name" value="Radical_SAM"/>
    <property type="match status" value="1"/>
</dbReference>
<dbReference type="Pfam" id="PF00919">
    <property type="entry name" value="UPF0004"/>
    <property type="match status" value="1"/>
</dbReference>
<dbReference type="InterPro" id="IPR005839">
    <property type="entry name" value="Methylthiotransferase"/>
</dbReference>
<name>A0A9X1FQB9_9FLAO</name>
<dbReference type="GO" id="GO:0005829">
    <property type="term" value="C:cytosol"/>
    <property type="evidence" value="ECO:0007669"/>
    <property type="project" value="TreeGrafter"/>
</dbReference>
<dbReference type="PANTHER" id="PTHR43020">
    <property type="entry name" value="CDK5 REGULATORY SUBUNIT-ASSOCIATED PROTEIN 1"/>
    <property type="match status" value="1"/>
</dbReference>
<evidence type="ECO:0000256" key="5">
    <source>
        <dbReference type="ARBA" id="ARBA00022490"/>
    </source>
</evidence>
<dbReference type="AlphaFoldDB" id="A0A9X1FQB9"/>
<evidence type="ECO:0000313" key="19">
    <source>
        <dbReference type="Proteomes" id="UP001138686"/>
    </source>
</evidence>
<dbReference type="Proteomes" id="UP001138686">
    <property type="component" value="Unassembled WGS sequence"/>
</dbReference>
<keyword evidence="5" id="KW-0963">Cytoplasm</keyword>
<dbReference type="EC" id="2.8.4.5" evidence="3"/>
<keyword evidence="9" id="KW-0479">Metal-binding</keyword>
<dbReference type="InterPro" id="IPR006467">
    <property type="entry name" value="MiaB-like_bact"/>
</dbReference>
<evidence type="ECO:0000256" key="10">
    <source>
        <dbReference type="ARBA" id="ARBA00023004"/>
    </source>
</evidence>
<evidence type="ECO:0000256" key="15">
    <source>
        <dbReference type="ARBA" id="ARBA00069898"/>
    </source>
</evidence>
<dbReference type="NCBIfam" id="TIGR01579">
    <property type="entry name" value="MiaB-like-C"/>
    <property type="match status" value="1"/>
</dbReference>
<dbReference type="GO" id="GO:0035597">
    <property type="term" value="F:tRNA-2-methylthio-N(6)-dimethylallyladenosine(37) synthase activity"/>
    <property type="evidence" value="ECO:0007669"/>
    <property type="project" value="TreeGrafter"/>
</dbReference>
<evidence type="ECO:0000256" key="6">
    <source>
        <dbReference type="ARBA" id="ARBA00022679"/>
    </source>
</evidence>
<dbReference type="RefSeq" id="WP_219052592.1">
    <property type="nucleotide sequence ID" value="NZ_JAHWDP010000003.1"/>
</dbReference>
<evidence type="ECO:0000256" key="13">
    <source>
        <dbReference type="ARBA" id="ARBA00051661"/>
    </source>
</evidence>
<evidence type="ECO:0000256" key="2">
    <source>
        <dbReference type="ARBA" id="ARBA00002399"/>
    </source>
</evidence>
<evidence type="ECO:0000256" key="3">
    <source>
        <dbReference type="ARBA" id="ARBA00013273"/>
    </source>
</evidence>
<dbReference type="GO" id="GO:0046872">
    <property type="term" value="F:metal ion binding"/>
    <property type="evidence" value="ECO:0007669"/>
    <property type="project" value="UniProtKB-KW"/>
</dbReference>
<dbReference type="InterPro" id="IPR006638">
    <property type="entry name" value="Elp3/MiaA/NifB-like_rSAM"/>
</dbReference>
<comment type="cofactor">
    <cofactor evidence="1">
        <name>[4Fe-4S] cluster</name>
        <dbReference type="ChEBI" id="CHEBI:49883"/>
    </cofactor>
</comment>
<evidence type="ECO:0000256" key="7">
    <source>
        <dbReference type="ARBA" id="ARBA00022691"/>
    </source>
</evidence>
<comment type="catalytic activity">
    <reaction evidence="13">
        <text>N(6)-L-threonylcarbamoyladenosine(37) in tRNA + (sulfur carrier)-SH + AH2 + 2 S-adenosyl-L-methionine = 2-methylsulfanyl-N(6)-L-threonylcarbamoyladenosine(37) in tRNA + (sulfur carrier)-H + 5'-deoxyadenosine + L-methionine + A + S-adenosyl-L-homocysteine + 2 H(+)</text>
        <dbReference type="Rhea" id="RHEA:37075"/>
        <dbReference type="Rhea" id="RHEA-COMP:10163"/>
        <dbReference type="Rhea" id="RHEA-COMP:11092"/>
        <dbReference type="Rhea" id="RHEA-COMP:14737"/>
        <dbReference type="Rhea" id="RHEA-COMP:14739"/>
        <dbReference type="ChEBI" id="CHEBI:13193"/>
        <dbReference type="ChEBI" id="CHEBI:15378"/>
        <dbReference type="ChEBI" id="CHEBI:17319"/>
        <dbReference type="ChEBI" id="CHEBI:17499"/>
        <dbReference type="ChEBI" id="CHEBI:29917"/>
        <dbReference type="ChEBI" id="CHEBI:57844"/>
        <dbReference type="ChEBI" id="CHEBI:57856"/>
        <dbReference type="ChEBI" id="CHEBI:59789"/>
        <dbReference type="ChEBI" id="CHEBI:64428"/>
        <dbReference type="ChEBI" id="CHEBI:74418"/>
        <dbReference type="ChEBI" id="CHEBI:74420"/>
        <dbReference type="EC" id="2.8.4.5"/>
    </reaction>
</comment>
<dbReference type="SFLD" id="SFLDG01082">
    <property type="entry name" value="B12-binding_domain_containing"/>
    <property type="match status" value="1"/>
</dbReference>
<evidence type="ECO:0000256" key="1">
    <source>
        <dbReference type="ARBA" id="ARBA00001966"/>
    </source>
</evidence>
<evidence type="ECO:0000256" key="9">
    <source>
        <dbReference type="ARBA" id="ARBA00022723"/>
    </source>
</evidence>
<keyword evidence="11" id="KW-0411">Iron-sulfur</keyword>
<evidence type="ECO:0000259" key="17">
    <source>
        <dbReference type="PROSITE" id="PS51918"/>
    </source>
</evidence>
<dbReference type="FunFam" id="3.40.50.12160:FF:000004">
    <property type="entry name" value="Threonylcarbamoyladenosine tRNA methylthiotransferase MtaB"/>
    <property type="match status" value="1"/>
</dbReference>
<keyword evidence="19" id="KW-1185">Reference proteome</keyword>
<sequence length="446" mass="50598">MNGTKKAAFYTLGCKLNFSETSTIARSFSEEGFQRVDFSEKADVYVINTCSVTENADKRFKTIVKQALKANSEAFVVAVGCYAQLKPQELAVVNGVDLVLGATEKFKVTSYINDLLDSPKAETQVHSCEIDEADFYVGSYSFGDRTRAFLKVQDGCDYKCTYCTIPLARGISRSDTLDNVLKNAAEISAKGIKEIVLTGVNIGDYGKGEFGNKKHEHTFFELCEALDKVEGIERLRISSIEPNLLKNETIDFVAKSKTFVPHFHIPLQSGSNDILKLMRRRYLKELYVDRVNKIKQVMPHACIGVDVIVGFPGETEEHFLETYQFLNELDISYLHVFTYSERDNTLAAEMDNVVPQKVRAKRSKMLRGLSAKKRRAFYESQMETTRTVLFEGENKEGYIHGFTENYIKIKTPWNPELVNTLHKVKLTKIDEDGLVRFDFVKQPMFA</sequence>
<reference evidence="18" key="1">
    <citation type="submission" date="2021-07" db="EMBL/GenBank/DDBJ databases">
        <title>Aureisphaera sp. CAU 1614 isolated from sea sediment.</title>
        <authorList>
            <person name="Kim W."/>
        </authorList>
    </citation>
    <scope>NUCLEOTIDE SEQUENCE</scope>
    <source>
        <strain evidence="18">CAU 1614</strain>
    </source>
</reference>
<dbReference type="InterPro" id="IPR013848">
    <property type="entry name" value="Methylthiotransferase_N"/>
</dbReference>
<dbReference type="InterPro" id="IPR020612">
    <property type="entry name" value="Methylthiotransferase_CS"/>
</dbReference>
<proteinExistence type="inferred from homology"/>
<dbReference type="SMART" id="SM00729">
    <property type="entry name" value="Elp3"/>
    <property type="match status" value="1"/>
</dbReference>
<dbReference type="GO" id="GO:0051539">
    <property type="term" value="F:4 iron, 4 sulfur cluster binding"/>
    <property type="evidence" value="ECO:0007669"/>
    <property type="project" value="UniProtKB-KW"/>
</dbReference>
<dbReference type="FunFam" id="3.80.30.20:FF:000001">
    <property type="entry name" value="tRNA-2-methylthio-N(6)-dimethylallyladenosine synthase 2"/>
    <property type="match status" value="1"/>
</dbReference>
<feature type="domain" description="Radical SAM core" evidence="17">
    <location>
        <begin position="142"/>
        <end position="376"/>
    </location>
</feature>
<keyword evidence="6" id="KW-0808">Transferase</keyword>
<evidence type="ECO:0000313" key="18">
    <source>
        <dbReference type="EMBL" id="MBW2938129.1"/>
    </source>
</evidence>
<comment type="caution">
    <text evidence="18">The sequence shown here is derived from an EMBL/GenBank/DDBJ whole genome shotgun (WGS) entry which is preliminary data.</text>
</comment>
<evidence type="ECO:0000256" key="11">
    <source>
        <dbReference type="ARBA" id="ARBA00023014"/>
    </source>
</evidence>
<dbReference type="InterPro" id="IPR007197">
    <property type="entry name" value="rSAM"/>
</dbReference>
<dbReference type="PROSITE" id="PS51449">
    <property type="entry name" value="MTTASE_N"/>
    <property type="match status" value="1"/>
</dbReference>
<accession>A0A9X1FQB9</accession>
<keyword evidence="10" id="KW-0408">Iron</keyword>
<comment type="function">
    <text evidence="2">Catalyzes the methylthiolation of N6-threonylcarbamoyladenosine (t(6)A), leading to the formation of 2-methylthio-N6-threonylcarbamoyladenosine (ms(2)t(6)A) at position 37 in tRNAs that read codons beginning with adenine.</text>
</comment>
<keyword evidence="4" id="KW-0004">4Fe-4S</keyword>
<gene>
    <name evidence="18" type="primary">mtaB</name>
    <name evidence="18" type="ORF">KXJ69_08420</name>
</gene>
<dbReference type="NCBIfam" id="TIGR00089">
    <property type="entry name" value="MiaB/RimO family radical SAM methylthiotransferase"/>
    <property type="match status" value="1"/>
</dbReference>
<dbReference type="PROSITE" id="PS01278">
    <property type="entry name" value="MTTASE_RADICAL"/>
    <property type="match status" value="1"/>
</dbReference>
<comment type="similarity">
    <text evidence="14">Belongs to the methylthiotransferase family. MtaB subfamily.</text>
</comment>
<keyword evidence="8" id="KW-0819">tRNA processing</keyword>
<dbReference type="EMBL" id="JAHWDP010000003">
    <property type="protein sequence ID" value="MBW2938129.1"/>
    <property type="molecule type" value="Genomic_DNA"/>
</dbReference>
<dbReference type="PROSITE" id="PS51918">
    <property type="entry name" value="RADICAL_SAM"/>
    <property type="match status" value="1"/>
</dbReference>
<organism evidence="18 19">
    <name type="scientific">Halomarinibacterium sedimenti</name>
    <dbReference type="NCBI Taxonomy" id="2857106"/>
    <lineage>
        <taxon>Bacteria</taxon>
        <taxon>Pseudomonadati</taxon>
        <taxon>Bacteroidota</taxon>
        <taxon>Flavobacteriia</taxon>
        <taxon>Flavobacteriales</taxon>
        <taxon>Flavobacteriaceae</taxon>
        <taxon>Halomarinibacterium</taxon>
    </lineage>
</organism>
<dbReference type="PANTHER" id="PTHR43020:SF2">
    <property type="entry name" value="MITOCHONDRIAL TRNA METHYLTHIOTRANSFERASE CDK5RAP1"/>
    <property type="match status" value="1"/>
</dbReference>
<feature type="domain" description="MTTase N-terminal" evidence="16">
    <location>
        <begin position="5"/>
        <end position="117"/>
    </location>
</feature>
<dbReference type="GO" id="GO:0035598">
    <property type="term" value="F:tRNA (N(6)-L-threonylcarbamoyladenosine(37)-C(2))-methylthiotransferase activity"/>
    <property type="evidence" value="ECO:0007669"/>
    <property type="project" value="UniProtKB-EC"/>
</dbReference>
<keyword evidence="7" id="KW-0949">S-adenosyl-L-methionine</keyword>
<dbReference type="SFLD" id="SFLDG01061">
    <property type="entry name" value="methylthiotransferase"/>
    <property type="match status" value="1"/>
</dbReference>
<evidence type="ECO:0000256" key="8">
    <source>
        <dbReference type="ARBA" id="ARBA00022694"/>
    </source>
</evidence>
<evidence type="ECO:0000259" key="16">
    <source>
        <dbReference type="PROSITE" id="PS51449"/>
    </source>
</evidence>
<evidence type="ECO:0000256" key="12">
    <source>
        <dbReference type="ARBA" id="ARBA00031213"/>
    </source>
</evidence>
<dbReference type="SFLD" id="SFLDS00029">
    <property type="entry name" value="Radical_SAM"/>
    <property type="match status" value="1"/>
</dbReference>